<reference evidence="2 3" key="1">
    <citation type="submission" date="2016-10" db="EMBL/GenBank/DDBJ databases">
        <authorList>
            <person name="de Groot N.N."/>
        </authorList>
    </citation>
    <scope>NUCLEOTIDE SEQUENCE [LARGE SCALE GENOMIC DNA]</scope>
    <source>
        <strain evidence="2 3">DSM 15283</strain>
    </source>
</reference>
<feature type="transmembrane region" description="Helical" evidence="1">
    <location>
        <begin position="145"/>
        <end position="168"/>
    </location>
</feature>
<sequence>MRSKGRFRSVSPTLALFVTIVGVPACGYLPYGMASLELLLRSESILDRANLEVSLVTPDPFGNSTSGPGIIYHLDPQGETLAALSGLEEHLIAQGWRVVAGRVPSARGSNVFVLFGRQSGPTIDLYASWNRTQHSYENIAIRQNFWPLTPLVFLFAQFAAGAISLAYASYGKRKQESEDEV</sequence>
<keyword evidence="1" id="KW-0472">Membrane</keyword>
<protein>
    <submittedName>
        <fullName evidence="2">Uncharacterized protein</fullName>
    </submittedName>
</protein>
<evidence type="ECO:0000256" key="1">
    <source>
        <dbReference type="SAM" id="Phobius"/>
    </source>
</evidence>
<accession>A0A1I4MWX8</accession>
<feature type="transmembrane region" description="Helical" evidence="1">
    <location>
        <begin position="12"/>
        <end position="31"/>
    </location>
</feature>
<evidence type="ECO:0000313" key="3">
    <source>
        <dbReference type="Proteomes" id="UP000199144"/>
    </source>
</evidence>
<dbReference type="EMBL" id="FOTQ01000003">
    <property type="protein sequence ID" value="SFM07708.1"/>
    <property type="molecule type" value="Genomic_DNA"/>
</dbReference>
<proteinExistence type="predicted"/>
<name>A0A1I4MWX8_9RHOB</name>
<dbReference type="Proteomes" id="UP000199144">
    <property type="component" value="Unassembled WGS sequence"/>
</dbReference>
<evidence type="ECO:0000313" key="2">
    <source>
        <dbReference type="EMBL" id="SFM07708.1"/>
    </source>
</evidence>
<organism evidence="2 3">
    <name type="scientific">Shimia aestuarii</name>
    <dbReference type="NCBI Taxonomy" id="254406"/>
    <lineage>
        <taxon>Bacteria</taxon>
        <taxon>Pseudomonadati</taxon>
        <taxon>Pseudomonadota</taxon>
        <taxon>Alphaproteobacteria</taxon>
        <taxon>Rhodobacterales</taxon>
        <taxon>Roseobacteraceae</taxon>
    </lineage>
</organism>
<gene>
    <name evidence="2" type="ORF">SAMN04488042_103289</name>
</gene>
<keyword evidence="1" id="KW-1133">Transmembrane helix</keyword>
<keyword evidence="1" id="KW-0812">Transmembrane</keyword>
<keyword evidence="3" id="KW-1185">Reference proteome</keyword>
<dbReference type="STRING" id="254406.SAMN04488042_103289"/>
<dbReference type="AlphaFoldDB" id="A0A1I4MWX8"/>